<dbReference type="GO" id="GO:0055085">
    <property type="term" value="P:transmembrane transport"/>
    <property type="evidence" value="ECO:0007669"/>
    <property type="project" value="InterPro"/>
</dbReference>
<feature type="domain" description="ABC transmembrane type-1" evidence="11">
    <location>
        <begin position="75"/>
        <end position="266"/>
    </location>
</feature>
<sequence length="276" mass="30945">MARVRQVAAHLLLVFFVALLFTPFYLAIVAASHDAKAMMQAPLPRLPGGELFHNIKTVLLEGVAATGGQPVWRMLLNSFIMATLIATGKIILAVFSAFSLVYFRLPGKKFFFALIFSTMMLPVEVRIVPTFQVIASFSWLNTYAGLTLPLMASATATFLFRQFFKTIPGELVDASKLDGAGPWRFFRDILLPLSKTQMAALFIILFIYGWNQYLWPLVITTDSNMATVVMGIRYLAGVADQIPQWHYIMSVALIAMLPPCLIVVMMQRWFEKGLIH</sequence>
<evidence type="ECO:0000256" key="9">
    <source>
        <dbReference type="RuleBase" id="RU363032"/>
    </source>
</evidence>
<dbReference type="PROSITE" id="PS50928">
    <property type="entry name" value="ABC_TM1"/>
    <property type="match status" value="1"/>
</dbReference>
<evidence type="ECO:0000256" key="1">
    <source>
        <dbReference type="ARBA" id="ARBA00004651"/>
    </source>
</evidence>
<dbReference type="NCBIfam" id="NF008210">
    <property type="entry name" value="PRK10973.1"/>
    <property type="match status" value="1"/>
</dbReference>
<dbReference type="InterPro" id="IPR000515">
    <property type="entry name" value="MetI-like"/>
</dbReference>
<evidence type="ECO:0000313" key="13">
    <source>
        <dbReference type="Proteomes" id="UP000054877"/>
    </source>
</evidence>
<feature type="transmembrane region" description="Helical" evidence="9">
    <location>
        <begin position="7"/>
        <end position="31"/>
    </location>
</feature>
<dbReference type="STRING" id="452.Lspi_0965"/>
<keyword evidence="5 10" id="KW-1003">Cell membrane</keyword>
<accession>A0A0W0Z790</accession>
<comment type="subcellular location">
    <subcellularLocation>
        <location evidence="10">Cell inner membrane</location>
        <topology evidence="10">Multi-pass membrane protein</topology>
    </subcellularLocation>
    <subcellularLocation>
        <location evidence="1 9">Cell membrane</location>
        <topology evidence="1 9">Multi-pass membrane protein</topology>
    </subcellularLocation>
</comment>
<dbReference type="RefSeq" id="WP_058482899.1">
    <property type="nucleotide sequence ID" value="NZ_CAAAII010000003.1"/>
</dbReference>
<dbReference type="GO" id="GO:0005886">
    <property type="term" value="C:plasma membrane"/>
    <property type="evidence" value="ECO:0007669"/>
    <property type="project" value="UniProtKB-SubCell"/>
</dbReference>
<comment type="caution">
    <text evidence="12">The sequence shown here is derived from an EMBL/GenBank/DDBJ whole genome shotgun (WGS) entry which is preliminary data.</text>
</comment>
<name>A0A0W0Z790_LEGSP</name>
<dbReference type="PANTHER" id="PTHR43744">
    <property type="entry name" value="ABC TRANSPORTER PERMEASE PROTEIN MG189-RELATED-RELATED"/>
    <property type="match status" value="1"/>
</dbReference>
<comment type="similarity">
    <text evidence="9">Belongs to the binding-protein-dependent transport system permease family.</text>
</comment>
<keyword evidence="6 9" id="KW-0812">Transmembrane</keyword>
<gene>
    <name evidence="10 12" type="primary">ugpE</name>
    <name evidence="12" type="ORF">Lspi_0965</name>
</gene>
<evidence type="ECO:0000256" key="3">
    <source>
        <dbReference type="ARBA" id="ARBA00020515"/>
    </source>
</evidence>
<feature type="transmembrane region" description="Helical" evidence="9">
    <location>
        <begin position="110"/>
        <end position="128"/>
    </location>
</feature>
<evidence type="ECO:0000256" key="10">
    <source>
        <dbReference type="RuleBase" id="RU363056"/>
    </source>
</evidence>
<dbReference type="Proteomes" id="UP000054877">
    <property type="component" value="Unassembled WGS sequence"/>
</dbReference>
<dbReference type="AlphaFoldDB" id="A0A0W0Z790"/>
<dbReference type="Pfam" id="PF00528">
    <property type="entry name" value="BPD_transp_1"/>
    <property type="match status" value="1"/>
</dbReference>
<organism evidence="12 13">
    <name type="scientific">Legionella spiritensis</name>
    <dbReference type="NCBI Taxonomy" id="452"/>
    <lineage>
        <taxon>Bacteria</taxon>
        <taxon>Pseudomonadati</taxon>
        <taxon>Pseudomonadota</taxon>
        <taxon>Gammaproteobacteria</taxon>
        <taxon>Legionellales</taxon>
        <taxon>Legionellaceae</taxon>
        <taxon>Legionella</taxon>
    </lineage>
</organism>
<feature type="transmembrane region" description="Helical" evidence="9">
    <location>
        <begin position="140"/>
        <end position="160"/>
    </location>
</feature>
<dbReference type="Gene3D" id="1.10.3720.10">
    <property type="entry name" value="MetI-like"/>
    <property type="match status" value="1"/>
</dbReference>
<feature type="transmembrane region" description="Helical" evidence="9">
    <location>
        <begin position="79"/>
        <end position="103"/>
    </location>
</feature>
<evidence type="ECO:0000313" key="12">
    <source>
        <dbReference type="EMBL" id="KTD64798.1"/>
    </source>
</evidence>
<keyword evidence="10" id="KW-0997">Cell inner membrane</keyword>
<dbReference type="SUPFAM" id="SSF161098">
    <property type="entry name" value="MetI-like"/>
    <property type="match status" value="1"/>
</dbReference>
<protein>
    <recommendedName>
        <fullName evidence="3 10">sn-glycerol-3-phosphate transport system permease protein UgpE</fullName>
    </recommendedName>
</protein>
<evidence type="ECO:0000256" key="2">
    <source>
        <dbReference type="ARBA" id="ARBA00011557"/>
    </source>
</evidence>
<evidence type="ECO:0000256" key="8">
    <source>
        <dbReference type="ARBA" id="ARBA00023136"/>
    </source>
</evidence>
<keyword evidence="13" id="KW-1185">Reference proteome</keyword>
<comment type="subunit">
    <text evidence="2 10">The complex is composed of two ATP-binding proteins (UgpC), two transmembrane proteins (UgpA and UgpE) and a solute-binding protein (UgpB).</text>
</comment>
<evidence type="ECO:0000256" key="6">
    <source>
        <dbReference type="ARBA" id="ARBA00022692"/>
    </source>
</evidence>
<evidence type="ECO:0000256" key="4">
    <source>
        <dbReference type="ARBA" id="ARBA00022448"/>
    </source>
</evidence>
<dbReference type="CDD" id="cd06261">
    <property type="entry name" value="TM_PBP2"/>
    <property type="match status" value="1"/>
</dbReference>
<dbReference type="InterPro" id="IPR035906">
    <property type="entry name" value="MetI-like_sf"/>
</dbReference>
<keyword evidence="4 9" id="KW-0813">Transport</keyword>
<keyword evidence="7 9" id="KW-1133">Transmembrane helix</keyword>
<dbReference type="PANTHER" id="PTHR43744:SF8">
    <property type="entry name" value="SN-GLYCEROL-3-PHOSPHATE TRANSPORT SYSTEM PERMEASE PROTEIN UGPE"/>
    <property type="match status" value="1"/>
</dbReference>
<keyword evidence="8 9" id="KW-0472">Membrane</keyword>
<feature type="transmembrane region" description="Helical" evidence="9">
    <location>
        <begin position="247"/>
        <end position="270"/>
    </location>
</feature>
<evidence type="ECO:0000256" key="7">
    <source>
        <dbReference type="ARBA" id="ARBA00022989"/>
    </source>
</evidence>
<evidence type="ECO:0000256" key="5">
    <source>
        <dbReference type="ARBA" id="ARBA00022475"/>
    </source>
</evidence>
<evidence type="ECO:0000259" key="11">
    <source>
        <dbReference type="PROSITE" id="PS50928"/>
    </source>
</evidence>
<comment type="function">
    <text evidence="10">Part of the ABC transporter complex UgpBAEC involved in sn-glycerol-3-phosphate (G3P) import. Probably responsible for the translocation of the substrate across the membrane.</text>
</comment>
<dbReference type="PATRIC" id="fig|452.5.peg.1057"/>
<dbReference type="OrthoDB" id="369039at2"/>
<comment type="caution">
    <text evidence="10">Lacks conserved residue(s) required for the propagation of feature annotation.</text>
</comment>
<reference evidence="12 13" key="1">
    <citation type="submission" date="2015-11" db="EMBL/GenBank/DDBJ databases">
        <title>Genomic analysis of 38 Legionella species identifies large and diverse effector repertoires.</title>
        <authorList>
            <person name="Burstein D."/>
            <person name="Amaro F."/>
            <person name="Zusman T."/>
            <person name="Lifshitz Z."/>
            <person name="Cohen O."/>
            <person name="Gilbert J.A."/>
            <person name="Pupko T."/>
            <person name="Shuman H.A."/>
            <person name="Segal G."/>
        </authorList>
    </citation>
    <scope>NUCLEOTIDE SEQUENCE [LARGE SCALE GENOMIC DNA]</scope>
    <source>
        <strain evidence="12 13">Mt.St.Helens-9</strain>
    </source>
</reference>
<dbReference type="EMBL" id="LNYX01000012">
    <property type="protein sequence ID" value="KTD64798.1"/>
    <property type="molecule type" value="Genomic_DNA"/>
</dbReference>
<proteinExistence type="inferred from homology"/>